<evidence type="ECO:0000313" key="2">
    <source>
        <dbReference type="Proteomes" id="UP001433088"/>
    </source>
</evidence>
<dbReference type="NCBIfam" id="TIGR02384">
    <property type="entry name" value="RelB_DinJ"/>
    <property type="match status" value="1"/>
</dbReference>
<name>A0ABV1CYB9_9FIRM</name>
<dbReference type="Gene3D" id="1.10.1220.10">
    <property type="entry name" value="Met repressor-like"/>
    <property type="match status" value="1"/>
</dbReference>
<dbReference type="InterPro" id="IPR013321">
    <property type="entry name" value="Arc_rbn_hlx_hlx"/>
</dbReference>
<accession>A0ABV1CYB9</accession>
<dbReference type="InterPro" id="IPR007337">
    <property type="entry name" value="RelB/DinJ"/>
</dbReference>
<gene>
    <name evidence="1" type="ORF">WMO23_10385</name>
</gene>
<evidence type="ECO:0000313" key="1">
    <source>
        <dbReference type="EMBL" id="MEQ2423129.1"/>
    </source>
</evidence>
<dbReference type="Pfam" id="PF04221">
    <property type="entry name" value="RelB"/>
    <property type="match status" value="1"/>
</dbReference>
<protein>
    <submittedName>
        <fullName evidence="1">Type II toxin-antitoxin system RelB/DinJ family antitoxin</fullName>
    </submittedName>
</protein>
<keyword evidence="2" id="KW-1185">Reference proteome</keyword>
<dbReference type="RefSeq" id="WP_020311227.1">
    <property type="nucleotide sequence ID" value="NZ_JBBMEU010000085.1"/>
</dbReference>
<reference evidence="1 2" key="1">
    <citation type="submission" date="2024-03" db="EMBL/GenBank/DDBJ databases">
        <title>Human intestinal bacterial collection.</title>
        <authorList>
            <person name="Pauvert C."/>
            <person name="Hitch T.C.A."/>
            <person name="Clavel T."/>
        </authorList>
    </citation>
    <scope>NUCLEOTIDE SEQUENCE [LARGE SCALE GENOMIC DNA]</scope>
    <source>
        <strain evidence="1 2">CLA-AA-H81</strain>
    </source>
</reference>
<sequence length="51" mass="5808">MSFRIDSDLKKEFEAFCDAAGISMTAAIHLFIKTTVREQRIPFEIKASSKK</sequence>
<comment type="caution">
    <text evidence="1">The sequence shown here is derived from an EMBL/GenBank/DDBJ whole genome shotgun (WGS) entry which is preliminary data.</text>
</comment>
<dbReference type="EMBL" id="JBBMEU010000085">
    <property type="protein sequence ID" value="MEQ2423129.1"/>
    <property type="molecule type" value="Genomic_DNA"/>
</dbReference>
<organism evidence="1 2">
    <name type="scientific">Megasphaera intestinihominis</name>
    <dbReference type="NCBI Taxonomy" id="3133159"/>
    <lineage>
        <taxon>Bacteria</taxon>
        <taxon>Bacillati</taxon>
        <taxon>Bacillota</taxon>
        <taxon>Negativicutes</taxon>
        <taxon>Veillonellales</taxon>
        <taxon>Veillonellaceae</taxon>
        <taxon>Megasphaera</taxon>
    </lineage>
</organism>
<dbReference type="Proteomes" id="UP001433088">
    <property type="component" value="Unassembled WGS sequence"/>
</dbReference>
<proteinExistence type="predicted"/>